<dbReference type="EMBL" id="VUJX02000011">
    <property type="protein sequence ID" value="KAL0930580.1"/>
    <property type="molecule type" value="Genomic_DNA"/>
</dbReference>
<gene>
    <name evidence="1" type="ORF">CTRU02_214655</name>
</gene>
<evidence type="ECO:0000313" key="2">
    <source>
        <dbReference type="Proteomes" id="UP000805649"/>
    </source>
</evidence>
<protein>
    <submittedName>
        <fullName evidence="1">Uncharacterized protein</fullName>
    </submittedName>
</protein>
<evidence type="ECO:0000313" key="1">
    <source>
        <dbReference type="EMBL" id="KAL0930580.1"/>
    </source>
</evidence>
<dbReference type="Proteomes" id="UP000805649">
    <property type="component" value="Unassembled WGS sequence"/>
</dbReference>
<sequence length="75" mass="8000">MRIGASPLRTSHPNPSDATLLFPFQLRPAPGALYLTLCFDNIVISGCGSIEQPGNNPFYALSLCSLFSNLALTTS</sequence>
<proteinExistence type="predicted"/>
<comment type="caution">
    <text evidence="1">The sequence shown here is derived from an EMBL/GenBank/DDBJ whole genome shotgun (WGS) entry which is preliminary data.</text>
</comment>
<name>A0ACC3YFF0_COLTU</name>
<organism evidence="1 2">
    <name type="scientific">Colletotrichum truncatum</name>
    <name type="common">Anthracnose fungus</name>
    <name type="synonym">Colletotrichum capsici</name>
    <dbReference type="NCBI Taxonomy" id="5467"/>
    <lineage>
        <taxon>Eukaryota</taxon>
        <taxon>Fungi</taxon>
        <taxon>Dikarya</taxon>
        <taxon>Ascomycota</taxon>
        <taxon>Pezizomycotina</taxon>
        <taxon>Sordariomycetes</taxon>
        <taxon>Hypocreomycetidae</taxon>
        <taxon>Glomerellales</taxon>
        <taxon>Glomerellaceae</taxon>
        <taxon>Colletotrichum</taxon>
        <taxon>Colletotrichum truncatum species complex</taxon>
    </lineage>
</organism>
<reference evidence="1 2" key="1">
    <citation type="journal article" date="2020" name="Phytopathology">
        <title>Genome Sequence Resources of Colletotrichum truncatum, C. plurivorum, C. musicola, and C. sojae: Four Species Pathogenic to Soybean (Glycine max).</title>
        <authorList>
            <person name="Rogerio F."/>
            <person name="Boufleur T.R."/>
            <person name="Ciampi-Guillardi M."/>
            <person name="Sukno S.A."/>
            <person name="Thon M.R."/>
            <person name="Massola Junior N.S."/>
            <person name="Baroncelli R."/>
        </authorList>
    </citation>
    <scope>NUCLEOTIDE SEQUENCE [LARGE SCALE GENOMIC DNA]</scope>
    <source>
        <strain evidence="1 2">CMES1059</strain>
    </source>
</reference>
<keyword evidence="2" id="KW-1185">Reference proteome</keyword>
<accession>A0ACC3YFF0</accession>